<dbReference type="Proteomes" id="UP001230220">
    <property type="component" value="Unassembled WGS sequence"/>
</dbReference>
<dbReference type="SUPFAM" id="SSF51998">
    <property type="entry name" value="PFL-like glycyl radical enzymes"/>
    <property type="match status" value="1"/>
</dbReference>
<evidence type="ECO:0000313" key="1">
    <source>
        <dbReference type="EMBL" id="MDQ0362666.1"/>
    </source>
</evidence>
<dbReference type="NCBIfam" id="TIGR04040">
    <property type="entry name" value="glycyl_YjjI"/>
    <property type="match status" value="1"/>
</dbReference>
<evidence type="ECO:0000313" key="2">
    <source>
        <dbReference type="Proteomes" id="UP001230220"/>
    </source>
</evidence>
<proteinExistence type="predicted"/>
<name>A0ABU0E764_9FIRM</name>
<protein>
    <submittedName>
        <fullName evidence="1">YjjI family glycine radical enzyme</fullName>
    </submittedName>
</protein>
<keyword evidence="2" id="KW-1185">Reference proteome</keyword>
<gene>
    <name evidence="1" type="ORF">J2S15_003420</name>
</gene>
<dbReference type="InterPro" id="IPR016905">
    <property type="entry name" value="Glycyl_radical_YjjI-like"/>
</dbReference>
<reference evidence="1 2" key="1">
    <citation type="submission" date="2023-07" db="EMBL/GenBank/DDBJ databases">
        <title>Genomic Encyclopedia of Type Strains, Phase IV (KMG-IV): sequencing the most valuable type-strain genomes for metagenomic binning, comparative biology and taxonomic classification.</title>
        <authorList>
            <person name="Goeker M."/>
        </authorList>
    </citation>
    <scope>NUCLEOTIDE SEQUENCE [LARGE SCALE GENOMIC DNA]</scope>
    <source>
        <strain evidence="1 2">DSM 16784</strain>
    </source>
</reference>
<accession>A0ABU0E764</accession>
<comment type="caution">
    <text evidence="1">The sequence shown here is derived from an EMBL/GenBank/DDBJ whole genome shotgun (WGS) entry which is preliminary data.</text>
</comment>
<dbReference type="Gene3D" id="3.20.70.20">
    <property type="match status" value="1"/>
</dbReference>
<dbReference type="Pfam" id="PF11230">
    <property type="entry name" value="YjjI-like"/>
    <property type="match status" value="1"/>
</dbReference>
<dbReference type="RefSeq" id="WP_307410492.1">
    <property type="nucleotide sequence ID" value="NZ_JAUSUR010000007.1"/>
</dbReference>
<dbReference type="EMBL" id="JAUSUR010000007">
    <property type="protein sequence ID" value="MDQ0362666.1"/>
    <property type="molecule type" value="Genomic_DNA"/>
</dbReference>
<organism evidence="1 2">
    <name type="scientific">Breznakia pachnodae</name>
    <dbReference type="NCBI Taxonomy" id="265178"/>
    <lineage>
        <taxon>Bacteria</taxon>
        <taxon>Bacillati</taxon>
        <taxon>Bacillota</taxon>
        <taxon>Erysipelotrichia</taxon>
        <taxon>Erysipelotrichales</taxon>
        <taxon>Erysipelotrichaceae</taxon>
        <taxon>Breznakia</taxon>
    </lineage>
</organism>
<sequence length="501" mass="56393">MSKVSEIIKDPTLTYQQQVLTLARLAESEDDSLPRDPEFLEALENGALCDLGEGLAPYRPRYIVPDYELLMKKGCEFLGIEPPTDIWEATNALLIFYKHVPSITSFPVYLGNFSTLFAPFDTDEAMTRKALKLFLQHIDKTLTDSFVHANIGPEENRVGHIVLELTQEMQLAIPNLTLLYNPEKTSEAFARKCVECMLETSKPSFANDELYSKDMNGDYAIVSCYNALKVAGGGYTLPRIRLYYAALQAKDKDDFLNNILPHYVEVLLKNMDQRITYIVEESSFFKSNFLAKEGFVKQENFTGMFGVVGLAECTNKLLGITDKNKGYGHSKEAEELASKILDAIHDMVEDHHGVYCEGCNDTYVMHAQVGIDSDGTDNSPGCRIPIGNEPDLRDHLLLEAKMHKHFVSGIGDIFKFDETWNKNPQALLDIIKGAFKSGMRYFTGYNADNDVVRVTGYLVKRSEIERLRNNEASLNQVTAYGKGAEEKGKALSRRVYEKGTR</sequence>